<sequence length="292" mass="33648">MNSSVSEIVNGITVNSNTINNPRITTRPIIFIDSNNPANQNQIITHSDTSLMFRPPFPPALEADDIFCKKPDGTNPTKPPNAFMLYRRAFVKVALANGYKFPMTVISSMASQAWRQELPFVKDEYKKLSKEAKKNHDLLFPKTPKIYESKRWRVYPIKPKNKLTPEQTTPLITNKESLIISEPSTYPTPEVVNENDVTSNEWEQLFNFYVDLYKEKNDEQNIFIREDFLESHNNNMRSDLVNVLQSQNIPEILIYTQHGTFLDVELTSEINESLDSCCSPIELSNFCLPEEY</sequence>
<organism evidence="2 3">
    <name type="scientific">Ambispora gerdemannii</name>
    <dbReference type="NCBI Taxonomy" id="144530"/>
    <lineage>
        <taxon>Eukaryota</taxon>
        <taxon>Fungi</taxon>
        <taxon>Fungi incertae sedis</taxon>
        <taxon>Mucoromycota</taxon>
        <taxon>Glomeromycotina</taxon>
        <taxon>Glomeromycetes</taxon>
        <taxon>Archaeosporales</taxon>
        <taxon>Ambisporaceae</taxon>
        <taxon>Ambispora</taxon>
    </lineage>
</organism>
<evidence type="ECO:0000313" key="3">
    <source>
        <dbReference type="Proteomes" id="UP000789831"/>
    </source>
</evidence>
<dbReference type="InterPro" id="IPR009071">
    <property type="entry name" value="HMG_box_dom"/>
</dbReference>
<dbReference type="AlphaFoldDB" id="A0A9N9C679"/>
<comment type="caution">
    <text evidence="2">The sequence shown here is derived from an EMBL/GenBank/DDBJ whole genome shotgun (WGS) entry which is preliminary data.</text>
</comment>
<dbReference type="Gene3D" id="1.10.30.10">
    <property type="entry name" value="High mobility group box domain"/>
    <property type="match status" value="1"/>
</dbReference>
<dbReference type="EMBL" id="CAJVPL010001865">
    <property type="protein sequence ID" value="CAG8590624.1"/>
    <property type="molecule type" value="Genomic_DNA"/>
</dbReference>
<dbReference type="SMART" id="SM00398">
    <property type="entry name" value="HMG"/>
    <property type="match status" value="1"/>
</dbReference>
<keyword evidence="3" id="KW-1185">Reference proteome</keyword>
<reference evidence="2" key="1">
    <citation type="submission" date="2021-06" db="EMBL/GenBank/DDBJ databases">
        <authorList>
            <person name="Kallberg Y."/>
            <person name="Tangrot J."/>
            <person name="Rosling A."/>
        </authorList>
    </citation>
    <scope>NUCLEOTIDE SEQUENCE</scope>
    <source>
        <strain evidence="2">MT106</strain>
    </source>
</reference>
<dbReference type="InterPro" id="IPR036910">
    <property type="entry name" value="HMG_box_dom_sf"/>
</dbReference>
<evidence type="ECO:0000259" key="1">
    <source>
        <dbReference type="SMART" id="SM00398"/>
    </source>
</evidence>
<proteinExistence type="predicted"/>
<evidence type="ECO:0000313" key="2">
    <source>
        <dbReference type="EMBL" id="CAG8590624.1"/>
    </source>
</evidence>
<gene>
    <name evidence="2" type="ORF">AGERDE_LOCUS8588</name>
</gene>
<name>A0A9N9C679_9GLOM</name>
<dbReference type="SUPFAM" id="SSF47095">
    <property type="entry name" value="HMG-box"/>
    <property type="match status" value="1"/>
</dbReference>
<dbReference type="Proteomes" id="UP000789831">
    <property type="component" value="Unassembled WGS sequence"/>
</dbReference>
<feature type="domain" description="HMG box" evidence="1">
    <location>
        <begin position="75"/>
        <end position="145"/>
    </location>
</feature>
<protein>
    <submittedName>
        <fullName evidence="2">283_t:CDS:1</fullName>
    </submittedName>
</protein>
<accession>A0A9N9C679</accession>
<dbReference type="OrthoDB" id="6247875at2759"/>
<dbReference type="Pfam" id="PF00505">
    <property type="entry name" value="HMG_box"/>
    <property type="match status" value="1"/>
</dbReference>